<dbReference type="EMBL" id="JAPTSV010000008">
    <property type="protein sequence ID" value="KAJ1524831.1"/>
    <property type="molecule type" value="Genomic_DNA"/>
</dbReference>
<keyword evidence="2" id="KW-1185">Reference proteome</keyword>
<evidence type="ECO:0000313" key="1">
    <source>
        <dbReference type="EMBL" id="KAJ1524831.1"/>
    </source>
</evidence>
<comment type="caution">
    <text evidence="1">The sequence shown here is derived from an EMBL/GenBank/DDBJ whole genome shotgun (WGS) entry which is preliminary data.</text>
</comment>
<dbReference type="GO" id="GO:0097196">
    <property type="term" value="C:Shu complex"/>
    <property type="evidence" value="ECO:0007669"/>
    <property type="project" value="TreeGrafter"/>
</dbReference>
<sequence length="230" mass="25444">MKPPHVTSVLLVGPQDSHKSSFLMQGAVHYAQQGHTVVYITATEFDSLPLPLQGLPRPTPDVFSLIKFLYLPCWQDLLQHVFSFHLHALMPTVVIVEALEHFCNVADNETDAGNFAKQASHTALVCAALLDGAAVCAKRSSTRAHLIVSLNQQASQIKLSPLIDIFFTDVVWMFECAKSSDHSCDSGEYCMTNLEIAGSRVKEYKIVFKPQPNEGAVVMSKVSFWEKMPP</sequence>
<dbReference type="GO" id="GO:0003697">
    <property type="term" value="F:single-stranded DNA binding"/>
    <property type="evidence" value="ECO:0007669"/>
    <property type="project" value="TreeGrafter"/>
</dbReference>
<dbReference type="PANTHER" id="PTHR28653:SF1">
    <property type="entry name" value="ATPASE SWSAP1"/>
    <property type="match status" value="1"/>
</dbReference>
<organism evidence="1 2">
    <name type="scientific">Megalurothrips usitatus</name>
    <name type="common">bean blossom thrips</name>
    <dbReference type="NCBI Taxonomy" id="439358"/>
    <lineage>
        <taxon>Eukaryota</taxon>
        <taxon>Metazoa</taxon>
        <taxon>Ecdysozoa</taxon>
        <taxon>Arthropoda</taxon>
        <taxon>Hexapoda</taxon>
        <taxon>Insecta</taxon>
        <taxon>Pterygota</taxon>
        <taxon>Neoptera</taxon>
        <taxon>Paraneoptera</taxon>
        <taxon>Thysanoptera</taxon>
        <taxon>Terebrantia</taxon>
        <taxon>Thripoidea</taxon>
        <taxon>Thripidae</taxon>
        <taxon>Megalurothrips</taxon>
    </lineage>
</organism>
<reference evidence="1" key="1">
    <citation type="submission" date="2022-12" db="EMBL/GenBank/DDBJ databases">
        <title>Chromosome-level genome assembly of the bean flower thrips Megalurothrips usitatus.</title>
        <authorList>
            <person name="Ma L."/>
            <person name="Liu Q."/>
            <person name="Li H."/>
            <person name="Cai W."/>
        </authorList>
    </citation>
    <scope>NUCLEOTIDE SEQUENCE</scope>
    <source>
        <strain evidence="1">Cailab_2022a</strain>
    </source>
</reference>
<evidence type="ECO:0000313" key="2">
    <source>
        <dbReference type="Proteomes" id="UP001075354"/>
    </source>
</evidence>
<proteinExistence type="predicted"/>
<dbReference type="GO" id="GO:0000724">
    <property type="term" value="P:double-strand break repair via homologous recombination"/>
    <property type="evidence" value="ECO:0007669"/>
    <property type="project" value="TreeGrafter"/>
</dbReference>
<name>A0AAV7XFI0_9NEOP</name>
<dbReference type="AlphaFoldDB" id="A0AAV7XFI0"/>
<gene>
    <name evidence="1" type="ORF">ONE63_009701</name>
</gene>
<accession>A0AAV7XFI0</accession>
<dbReference type="PANTHER" id="PTHR28653">
    <property type="match status" value="1"/>
</dbReference>
<protein>
    <submittedName>
        <fullName evidence="1">Uncharacterized protein</fullName>
    </submittedName>
</protein>
<dbReference type="Proteomes" id="UP001075354">
    <property type="component" value="Chromosome 8"/>
</dbReference>